<reference evidence="5" key="1">
    <citation type="submission" date="2016-04" db="EMBL/GenBank/DDBJ databases">
        <authorList>
            <person name="Nguyen H.D."/>
            <person name="Samba Siva P."/>
            <person name="Cullis J."/>
            <person name="Levesque C.A."/>
            <person name="Hambleton S."/>
        </authorList>
    </citation>
    <scope>NUCLEOTIDE SEQUENCE</scope>
    <source>
        <strain evidence="5">DAOMC 236422</strain>
    </source>
</reference>
<dbReference type="PROSITE" id="PS50159">
    <property type="entry name" value="RIBOSOMAL_S13_2"/>
    <property type="match status" value="1"/>
</dbReference>
<evidence type="ECO:0000313" key="5">
    <source>
        <dbReference type="EMBL" id="KAE8269498.1"/>
    </source>
</evidence>
<evidence type="ECO:0000256" key="4">
    <source>
        <dbReference type="SAM" id="MobiDB-lite"/>
    </source>
</evidence>
<dbReference type="AlphaFoldDB" id="A0A8X7NAL0"/>
<keyword evidence="6" id="KW-1185">Reference proteome</keyword>
<gene>
    <name evidence="5" type="ORF">A4X09_0g2850</name>
</gene>
<organism evidence="5 6">
    <name type="scientific">Tilletia walkeri</name>
    <dbReference type="NCBI Taxonomy" id="117179"/>
    <lineage>
        <taxon>Eukaryota</taxon>
        <taxon>Fungi</taxon>
        <taxon>Dikarya</taxon>
        <taxon>Basidiomycota</taxon>
        <taxon>Ustilaginomycotina</taxon>
        <taxon>Exobasidiomycetes</taxon>
        <taxon>Tilletiales</taxon>
        <taxon>Tilletiaceae</taxon>
        <taxon>Tilletia</taxon>
    </lineage>
</organism>
<dbReference type="SUPFAM" id="SSF46946">
    <property type="entry name" value="S13-like H2TH domain"/>
    <property type="match status" value="1"/>
</dbReference>
<sequence>MYLLGAHLPDHKLVHIALTNFLGINQHTARRLCARLQLHETAKVNSLTEAQITQLSAFLSSPSSIPARSAAPTTPTPFTLAQRSNKTSSAQAESSNKTSSDASLMPPSQRPSPSTDPLRSLVLEADLRRQTQANIAHHRMVGSYLGRRHAGGLPVRGQRTRTNANTAKKFNRVERRAYSTSTSARDGQVGGVWAGIGSVGLFGLLGRR</sequence>
<dbReference type="Pfam" id="PF00416">
    <property type="entry name" value="Ribosomal_S13"/>
    <property type="match status" value="1"/>
</dbReference>
<reference evidence="5" key="2">
    <citation type="journal article" date="2019" name="IMA Fungus">
        <title>Genome sequencing and comparison of five Tilletia species to identify candidate genes for the detection of regulated species infecting wheat.</title>
        <authorList>
            <person name="Nguyen H.D.T."/>
            <person name="Sultana T."/>
            <person name="Kesanakurti P."/>
            <person name="Hambleton S."/>
        </authorList>
    </citation>
    <scope>NUCLEOTIDE SEQUENCE</scope>
    <source>
        <strain evidence="5">DAOMC 236422</strain>
    </source>
</reference>
<dbReference type="GO" id="GO:0005739">
    <property type="term" value="C:mitochondrion"/>
    <property type="evidence" value="ECO:0007669"/>
    <property type="project" value="TreeGrafter"/>
</dbReference>
<dbReference type="PANTHER" id="PTHR10871">
    <property type="entry name" value="30S RIBOSOMAL PROTEIN S13/40S RIBOSOMAL PROTEIN S18"/>
    <property type="match status" value="1"/>
</dbReference>
<dbReference type="GO" id="GO:0003723">
    <property type="term" value="F:RNA binding"/>
    <property type="evidence" value="ECO:0007669"/>
    <property type="project" value="InterPro"/>
</dbReference>
<evidence type="ECO:0000256" key="3">
    <source>
        <dbReference type="ARBA" id="ARBA00023274"/>
    </source>
</evidence>
<dbReference type="GO" id="GO:0003735">
    <property type="term" value="F:structural constituent of ribosome"/>
    <property type="evidence" value="ECO:0007669"/>
    <property type="project" value="InterPro"/>
</dbReference>
<comment type="caution">
    <text evidence="5">The sequence shown here is derived from an EMBL/GenBank/DDBJ whole genome shotgun (WGS) entry which is preliminary data.</text>
</comment>
<name>A0A8X7NAL0_9BASI</name>
<keyword evidence="2" id="KW-0689">Ribosomal protein</keyword>
<dbReference type="InterPro" id="IPR001892">
    <property type="entry name" value="Ribosomal_uS13"/>
</dbReference>
<evidence type="ECO:0000313" key="6">
    <source>
        <dbReference type="Proteomes" id="UP000078113"/>
    </source>
</evidence>
<feature type="compositionally biased region" description="Polar residues" evidence="4">
    <location>
        <begin position="79"/>
        <end position="102"/>
    </location>
</feature>
<proteinExistence type="inferred from homology"/>
<dbReference type="GO" id="GO:0015935">
    <property type="term" value="C:small ribosomal subunit"/>
    <property type="evidence" value="ECO:0007669"/>
    <property type="project" value="TreeGrafter"/>
</dbReference>
<evidence type="ECO:0000256" key="1">
    <source>
        <dbReference type="ARBA" id="ARBA00008080"/>
    </source>
</evidence>
<dbReference type="Proteomes" id="UP000078113">
    <property type="component" value="Unassembled WGS sequence"/>
</dbReference>
<evidence type="ECO:0000256" key="2">
    <source>
        <dbReference type="ARBA" id="ARBA00022980"/>
    </source>
</evidence>
<dbReference type="EMBL" id="LWDG02000091">
    <property type="protein sequence ID" value="KAE8269498.1"/>
    <property type="molecule type" value="Genomic_DNA"/>
</dbReference>
<dbReference type="InterPro" id="IPR027437">
    <property type="entry name" value="Rbsml_uS13_C"/>
</dbReference>
<dbReference type="GO" id="GO:0006412">
    <property type="term" value="P:translation"/>
    <property type="evidence" value="ECO:0007669"/>
    <property type="project" value="InterPro"/>
</dbReference>
<protein>
    <recommendedName>
        <fullName evidence="7">S13-like H2TH domain-containing protein</fullName>
    </recommendedName>
</protein>
<dbReference type="Gene3D" id="4.10.910.10">
    <property type="entry name" value="30s ribosomal protein s13, domain 2"/>
    <property type="match status" value="1"/>
</dbReference>
<evidence type="ECO:0008006" key="7">
    <source>
        <dbReference type="Google" id="ProtNLM"/>
    </source>
</evidence>
<dbReference type="PANTHER" id="PTHR10871:SF1">
    <property type="entry name" value="SMALL RIBOSOMAL SUBUNIT PROTEIN US13M"/>
    <property type="match status" value="1"/>
</dbReference>
<feature type="region of interest" description="Disordered" evidence="4">
    <location>
        <begin position="62"/>
        <end position="117"/>
    </location>
</feature>
<accession>A0A8X7NAL0</accession>
<keyword evidence="3" id="KW-0687">Ribonucleoprotein</keyword>
<comment type="similarity">
    <text evidence="1">Belongs to the universal ribosomal protein uS13 family.</text>
</comment>
<dbReference type="Gene3D" id="1.10.8.50">
    <property type="match status" value="1"/>
</dbReference>
<feature type="compositionally biased region" description="Low complexity" evidence="4">
    <location>
        <begin position="62"/>
        <end position="77"/>
    </location>
</feature>
<dbReference type="InterPro" id="IPR010979">
    <property type="entry name" value="Ribosomal_uS13-like_H2TH"/>
</dbReference>